<accession>A0A8G1VVF3</accession>
<gene>
    <name evidence="1" type="ORF">BO72DRAFT_250613</name>
</gene>
<dbReference type="RefSeq" id="XP_040797121.1">
    <property type="nucleotide sequence ID" value="XM_040940025.1"/>
</dbReference>
<protein>
    <submittedName>
        <fullName evidence="1">Uncharacterized protein</fullName>
    </submittedName>
</protein>
<dbReference type="GeneID" id="63857358"/>
<sequence length="175" mass="20004">MQSEGFICYRQAAGEGGGAICSDIGENPYHYESDLISTTANHNDGKAGTSAWITRRGKQTTAQGWRLFIPVLTFFTTSSRFALYLSSSRILIFLHLKVRCPHISILNKSCKNGPQLLPLLRCYHRWRSEDLRLLRKDLPCLKSSFWLPGVVFKSPRDRRSQSQYQVSGEWSMVWT</sequence>
<dbReference type="Proteomes" id="UP000249789">
    <property type="component" value="Unassembled WGS sequence"/>
</dbReference>
<name>A0A8G1VVF3_9EURO</name>
<dbReference type="EMBL" id="KZ824684">
    <property type="protein sequence ID" value="RAK73111.1"/>
    <property type="molecule type" value="Genomic_DNA"/>
</dbReference>
<evidence type="ECO:0000313" key="2">
    <source>
        <dbReference type="Proteomes" id="UP000249789"/>
    </source>
</evidence>
<organism evidence="1 2">
    <name type="scientific">Aspergillus fijiensis CBS 313.89</name>
    <dbReference type="NCBI Taxonomy" id="1448319"/>
    <lineage>
        <taxon>Eukaryota</taxon>
        <taxon>Fungi</taxon>
        <taxon>Dikarya</taxon>
        <taxon>Ascomycota</taxon>
        <taxon>Pezizomycotina</taxon>
        <taxon>Eurotiomycetes</taxon>
        <taxon>Eurotiomycetidae</taxon>
        <taxon>Eurotiales</taxon>
        <taxon>Aspergillaceae</taxon>
        <taxon>Aspergillus</taxon>
    </lineage>
</organism>
<dbReference type="VEuPathDB" id="FungiDB:BO72DRAFT_250613"/>
<reference evidence="1 2" key="1">
    <citation type="submission" date="2018-02" db="EMBL/GenBank/DDBJ databases">
        <title>The genomes of Aspergillus section Nigri reveals drivers in fungal speciation.</title>
        <authorList>
            <consortium name="DOE Joint Genome Institute"/>
            <person name="Vesth T.C."/>
            <person name="Nybo J."/>
            <person name="Theobald S."/>
            <person name="Brandl J."/>
            <person name="Frisvad J.C."/>
            <person name="Nielsen K.F."/>
            <person name="Lyhne E.K."/>
            <person name="Kogle M.E."/>
            <person name="Kuo A."/>
            <person name="Riley R."/>
            <person name="Clum A."/>
            <person name="Nolan M."/>
            <person name="Lipzen A."/>
            <person name="Salamov A."/>
            <person name="Henrissat B."/>
            <person name="Wiebenga A."/>
            <person name="De vries R.P."/>
            <person name="Grigoriev I.V."/>
            <person name="Mortensen U.H."/>
            <person name="Andersen M.R."/>
            <person name="Baker S.E."/>
        </authorList>
    </citation>
    <scope>NUCLEOTIDE SEQUENCE [LARGE SCALE GENOMIC DNA]</scope>
    <source>
        <strain evidence="1 2">CBS 313.89</strain>
    </source>
</reference>
<evidence type="ECO:0000313" key="1">
    <source>
        <dbReference type="EMBL" id="RAK73111.1"/>
    </source>
</evidence>
<dbReference type="AlphaFoldDB" id="A0A8G1VVF3"/>
<proteinExistence type="predicted"/>
<keyword evidence="2" id="KW-1185">Reference proteome</keyword>